<keyword evidence="10 11" id="KW-0472">Membrane</keyword>
<dbReference type="OrthoDB" id="9781411at2"/>
<evidence type="ECO:0000313" key="14">
    <source>
        <dbReference type="Proteomes" id="UP000317839"/>
    </source>
</evidence>
<dbReference type="NCBIfam" id="TIGR00932">
    <property type="entry name" value="2a37"/>
    <property type="match status" value="1"/>
</dbReference>
<evidence type="ECO:0000256" key="9">
    <source>
        <dbReference type="ARBA" id="ARBA00023065"/>
    </source>
</evidence>
<dbReference type="Gene3D" id="3.40.50.720">
    <property type="entry name" value="NAD(P)-binding Rossmann-like Domain"/>
    <property type="match status" value="1"/>
</dbReference>
<evidence type="ECO:0000256" key="10">
    <source>
        <dbReference type="ARBA" id="ARBA00023136"/>
    </source>
</evidence>
<dbReference type="GO" id="GO:0015297">
    <property type="term" value="F:antiporter activity"/>
    <property type="evidence" value="ECO:0007669"/>
    <property type="project" value="UniProtKB-KW"/>
</dbReference>
<dbReference type="PANTHER" id="PTHR46157:SF4">
    <property type="entry name" value="K(+) EFFLUX ANTIPORTER 3, CHLOROPLASTIC"/>
    <property type="match status" value="1"/>
</dbReference>
<keyword evidence="7" id="KW-0630">Potassium</keyword>
<feature type="transmembrane region" description="Helical" evidence="11">
    <location>
        <begin position="265"/>
        <end position="285"/>
    </location>
</feature>
<feature type="transmembrane region" description="Helical" evidence="11">
    <location>
        <begin position="356"/>
        <end position="378"/>
    </location>
</feature>
<feature type="transmembrane region" description="Helical" evidence="11">
    <location>
        <begin position="291"/>
        <end position="311"/>
    </location>
</feature>
<dbReference type="GO" id="GO:0012505">
    <property type="term" value="C:endomembrane system"/>
    <property type="evidence" value="ECO:0007669"/>
    <property type="project" value="UniProtKB-SubCell"/>
</dbReference>
<keyword evidence="4" id="KW-0050">Antiport</keyword>
<evidence type="ECO:0000256" key="6">
    <source>
        <dbReference type="ARBA" id="ARBA00022692"/>
    </source>
</evidence>
<dbReference type="Proteomes" id="UP000317839">
    <property type="component" value="Unassembled WGS sequence"/>
</dbReference>
<dbReference type="Pfam" id="PF00999">
    <property type="entry name" value="Na_H_Exchanger"/>
    <property type="match status" value="1"/>
</dbReference>
<keyword evidence="6 11" id="KW-0812">Transmembrane</keyword>
<dbReference type="InterPro" id="IPR006153">
    <property type="entry name" value="Cation/H_exchanger_TM"/>
</dbReference>
<dbReference type="GO" id="GO:0006813">
    <property type="term" value="P:potassium ion transport"/>
    <property type="evidence" value="ECO:0007669"/>
    <property type="project" value="UniProtKB-KW"/>
</dbReference>
<dbReference type="InterPro" id="IPR003148">
    <property type="entry name" value="RCK_N"/>
</dbReference>
<organism evidence="13 14">
    <name type="scientific">Aliikangiella marina</name>
    <dbReference type="NCBI Taxonomy" id="1712262"/>
    <lineage>
        <taxon>Bacteria</taxon>
        <taxon>Pseudomonadati</taxon>
        <taxon>Pseudomonadota</taxon>
        <taxon>Gammaproteobacteria</taxon>
        <taxon>Oceanospirillales</taxon>
        <taxon>Pleioneaceae</taxon>
        <taxon>Aliikangiella</taxon>
    </lineage>
</organism>
<dbReference type="GO" id="GO:1902600">
    <property type="term" value="P:proton transmembrane transport"/>
    <property type="evidence" value="ECO:0007669"/>
    <property type="project" value="InterPro"/>
</dbReference>
<feature type="transmembrane region" description="Helical" evidence="11">
    <location>
        <begin position="87"/>
        <end position="110"/>
    </location>
</feature>
<sequence>MEAHSPLGAILFFLIAAVIAVPLFRKFKLGAILGYLVAGILIGPQGFNFIDKPESILHFSEIGVVLLLFVIGLELNPDKLWSMRRHILGLGLGQLLISAAAIGVFILLFVGDMSTGVVIGLALGLSSTAFAIQLMAEKGILGTPIGRRGFSILLLQDLAVIPILFLVQSLATVSTGEAKPWWLGLGALVVLLLIGRFALNPMLTIVSRYGSRESMTASSLLIVVGAAYIMQESGLSMGMGAFIAGIMLANSHFRHQLESDIEPFKGLTLGLFFIAIGMTLDLRLFMQSPLVILGLAVGLMIVKTFIIAGLMRMAQVEWRQGLTIGLMLSQGGEFAFVVMGTATAGSILSLETAGQVNLVVGLSMALTSPLVSLISRLLKSKPQTTTESGRIEYSEEPEVMIMGFGRFGQTTGRILGANKIPFIALDKDAEHIDFVKRFGNQVHFGDASRLDVLEAAGIDHVRVVLIAIDDSNVAKHVIELVKQHYPKIKIIARAHNRADFWELQAAGADKVIREVFKGSLEAATDTLAFMGFTSGEALKSADRFEVHDEFLLQDALEHRDDTEKLIEIGRKGRADLERIFSADRSN</sequence>
<evidence type="ECO:0000256" key="3">
    <source>
        <dbReference type="ARBA" id="ARBA00022448"/>
    </source>
</evidence>
<dbReference type="Gene3D" id="1.20.1530.20">
    <property type="match status" value="1"/>
</dbReference>
<keyword evidence="14" id="KW-1185">Reference proteome</keyword>
<feature type="transmembrane region" description="Helical" evidence="11">
    <location>
        <begin position="31"/>
        <end position="50"/>
    </location>
</feature>
<evidence type="ECO:0000256" key="1">
    <source>
        <dbReference type="ARBA" id="ARBA00004127"/>
    </source>
</evidence>
<dbReference type="AlphaFoldDB" id="A0A545T4M2"/>
<dbReference type="InterPro" id="IPR036291">
    <property type="entry name" value="NAD(P)-bd_dom_sf"/>
</dbReference>
<evidence type="ECO:0000256" key="11">
    <source>
        <dbReference type="SAM" id="Phobius"/>
    </source>
</evidence>
<comment type="caution">
    <text evidence="13">The sequence shown here is derived from an EMBL/GenBank/DDBJ whole genome shotgun (WGS) entry which is preliminary data.</text>
</comment>
<dbReference type="EMBL" id="VIKR01000005">
    <property type="protein sequence ID" value="TQV72132.1"/>
    <property type="molecule type" value="Genomic_DNA"/>
</dbReference>
<feature type="domain" description="RCK N-terminal" evidence="12">
    <location>
        <begin position="396"/>
        <end position="512"/>
    </location>
</feature>
<reference evidence="13 14" key="1">
    <citation type="submission" date="2019-06" db="EMBL/GenBank/DDBJ databases">
        <title>Draft genome of Aliikangiella marina GYP-15.</title>
        <authorList>
            <person name="Wang G."/>
        </authorList>
    </citation>
    <scope>NUCLEOTIDE SEQUENCE [LARGE SCALE GENOMIC DNA]</scope>
    <source>
        <strain evidence="13 14">GYP-15</strain>
    </source>
</reference>
<dbReference type="FunFam" id="3.40.50.720:FF:000036">
    <property type="entry name" value="Glutathione-regulated potassium-efflux system protein KefB"/>
    <property type="match status" value="1"/>
</dbReference>
<evidence type="ECO:0000256" key="8">
    <source>
        <dbReference type="ARBA" id="ARBA00022989"/>
    </source>
</evidence>
<feature type="transmembrane region" description="Helical" evidence="11">
    <location>
        <begin position="56"/>
        <end position="75"/>
    </location>
</feature>
<feature type="transmembrane region" description="Helical" evidence="11">
    <location>
        <begin position="180"/>
        <end position="199"/>
    </location>
</feature>
<dbReference type="SUPFAM" id="SSF51735">
    <property type="entry name" value="NAD(P)-binding Rossmann-fold domains"/>
    <property type="match status" value="1"/>
</dbReference>
<evidence type="ECO:0000256" key="5">
    <source>
        <dbReference type="ARBA" id="ARBA00022538"/>
    </source>
</evidence>
<keyword evidence="5" id="KW-0633">Potassium transport</keyword>
<dbReference type="InterPro" id="IPR038770">
    <property type="entry name" value="Na+/solute_symporter_sf"/>
</dbReference>
<comment type="subcellular location">
    <subcellularLocation>
        <location evidence="1">Endomembrane system</location>
        <topology evidence="1">Multi-pass membrane protein</topology>
    </subcellularLocation>
</comment>
<name>A0A545T4M2_9GAMM</name>
<evidence type="ECO:0000256" key="2">
    <source>
        <dbReference type="ARBA" id="ARBA00005551"/>
    </source>
</evidence>
<comment type="similarity">
    <text evidence="2">Belongs to the monovalent cation:proton antiporter 2 (CPA2) transporter (TC 2.A.37) family.</text>
</comment>
<feature type="transmembrane region" description="Helical" evidence="11">
    <location>
        <begin position="148"/>
        <end position="168"/>
    </location>
</feature>
<evidence type="ECO:0000256" key="4">
    <source>
        <dbReference type="ARBA" id="ARBA00022449"/>
    </source>
</evidence>
<proteinExistence type="inferred from homology"/>
<protein>
    <submittedName>
        <fullName evidence="13">Potassium transporter</fullName>
    </submittedName>
</protein>
<accession>A0A545T4M2</accession>
<feature type="transmembrane region" description="Helical" evidence="11">
    <location>
        <begin position="116"/>
        <end position="136"/>
    </location>
</feature>
<feature type="transmembrane region" description="Helical" evidence="11">
    <location>
        <begin position="6"/>
        <end position="24"/>
    </location>
</feature>
<keyword evidence="9" id="KW-0406">Ion transport</keyword>
<feature type="transmembrane region" description="Helical" evidence="11">
    <location>
        <begin position="332"/>
        <end position="350"/>
    </location>
</feature>
<evidence type="ECO:0000256" key="7">
    <source>
        <dbReference type="ARBA" id="ARBA00022958"/>
    </source>
</evidence>
<keyword evidence="3" id="KW-0813">Transport</keyword>
<dbReference type="GO" id="GO:0005886">
    <property type="term" value="C:plasma membrane"/>
    <property type="evidence" value="ECO:0007669"/>
    <property type="project" value="TreeGrafter"/>
</dbReference>
<dbReference type="InterPro" id="IPR004771">
    <property type="entry name" value="K/H_exchanger"/>
</dbReference>
<evidence type="ECO:0000313" key="13">
    <source>
        <dbReference type="EMBL" id="TQV72132.1"/>
    </source>
</evidence>
<dbReference type="GO" id="GO:0008324">
    <property type="term" value="F:monoatomic cation transmembrane transporter activity"/>
    <property type="evidence" value="ECO:0007669"/>
    <property type="project" value="InterPro"/>
</dbReference>
<dbReference type="PANTHER" id="PTHR46157">
    <property type="entry name" value="K(+) EFFLUX ANTIPORTER 3, CHLOROPLASTIC"/>
    <property type="match status" value="1"/>
</dbReference>
<gene>
    <name evidence="13" type="ORF">FLL45_18095</name>
</gene>
<evidence type="ECO:0000259" key="12">
    <source>
        <dbReference type="PROSITE" id="PS51201"/>
    </source>
</evidence>
<dbReference type="RefSeq" id="WP_142943461.1">
    <property type="nucleotide sequence ID" value="NZ_VIKR01000005.1"/>
</dbReference>
<dbReference type="Pfam" id="PF02254">
    <property type="entry name" value="TrkA_N"/>
    <property type="match status" value="1"/>
</dbReference>
<keyword evidence="8 11" id="KW-1133">Transmembrane helix</keyword>
<dbReference type="PROSITE" id="PS51201">
    <property type="entry name" value="RCK_N"/>
    <property type="match status" value="1"/>
</dbReference>